<dbReference type="RefSeq" id="WP_008028384.1">
    <property type="nucleotide sequence ID" value="NZ_ACYY01000004.1"/>
</dbReference>
<evidence type="ECO:0000256" key="2">
    <source>
        <dbReference type="SAM" id="Phobius"/>
    </source>
</evidence>
<organism evidence="3 4">
    <name type="scientific">Rhodobacter ferrooxidans</name>
    <dbReference type="NCBI Taxonomy" id="371731"/>
    <lineage>
        <taxon>Bacteria</taxon>
        <taxon>Pseudomonadati</taxon>
        <taxon>Pseudomonadota</taxon>
        <taxon>Alphaproteobacteria</taxon>
        <taxon>Rhodobacterales</taxon>
        <taxon>Rhodobacter group</taxon>
        <taxon>Rhodobacter</taxon>
    </lineage>
</organism>
<gene>
    <name evidence="3" type="ORF">Rsw2DRAFT_0844</name>
</gene>
<dbReference type="STRING" id="371731.Rsw2DRAFT_0844"/>
<keyword evidence="2" id="KW-1133">Transmembrane helix</keyword>
<reference evidence="3 4" key="1">
    <citation type="submission" date="2009-08" db="EMBL/GenBank/DDBJ databases">
        <title>The draft genome of Rhodobacter sp. SW2.</title>
        <authorList>
            <consortium name="US DOE Joint Genome Institute (JGI-PGF)"/>
            <person name="Lucas S."/>
            <person name="Copeland A."/>
            <person name="Lapidus A."/>
            <person name="Glavina del Rio T."/>
            <person name="Tice H."/>
            <person name="Bruce D."/>
            <person name="Goodwin L."/>
            <person name="Pitluck S."/>
            <person name="Larimer F."/>
            <person name="Land M.L."/>
            <person name="Hauser L."/>
            <person name="Emerson D."/>
        </authorList>
    </citation>
    <scope>NUCLEOTIDE SEQUENCE [LARGE SCALE GENOMIC DNA]</scope>
    <source>
        <strain evidence="3 4">SW2</strain>
    </source>
</reference>
<accession>C8RYG6</accession>
<keyword evidence="2" id="KW-0812">Transmembrane</keyword>
<dbReference type="InterPro" id="IPR032820">
    <property type="entry name" value="ATPase_put"/>
</dbReference>
<sequence length="114" mass="12079">MAPDPDPDRLRALEARLAKVQGAPEVKQSETGKAFSQGELAWRMVIELVSGVLLGLLIGYGLDTLFGTLPVFLAIFALFGFAAGVKTMLGTARKMAADQAESFKAGQPDHTEGS</sequence>
<dbReference type="InterPro" id="IPR016989">
    <property type="entry name" value="Atp1_alphaprobac"/>
</dbReference>
<keyword evidence="1" id="KW-0375">Hydrogen ion transport</keyword>
<evidence type="ECO:0000256" key="1">
    <source>
        <dbReference type="PIRNR" id="PIRNR032126"/>
    </source>
</evidence>
<keyword evidence="1" id="KW-0406">Ion transport</keyword>
<dbReference type="Proteomes" id="UP000010121">
    <property type="component" value="Unassembled WGS sequence"/>
</dbReference>
<protein>
    <recommendedName>
        <fullName evidence="1">ATP synthase protein I</fullName>
    </recommendedName>
</protein>
<dbReference type="OrthoDB" id="15401at2"/>
<dbReference type="PIRSF" id="PIRSF032126">
    <property type="entry name" value="F0F1_ATP_synthase_subunit_I"/>
    <property type="match status" value="1"/>
</dbReference>
<proteinExistence type="inferred from homology"/>
<evidence type="ECO:0000313" key="4">
    <source>
        <dbReference type="Proteomes" id="UP000010121"/>
    </source>
</evidence>
<feature type="transmembrane region" description="Helical" evidence="2">
    <location>
        <begin position="66"/>
        <end position="85"/>
    </location>
</feature>
<comment type="similarity">
    <text evidence="1">Belongs to the bacterial AtpI family.</text>
</comment>
<dbReference type="AlphaFoldDB" id="C8RYG6"/>
<keyword evidence="1" id="KW-0813">Transport</keyword>
<dbReference type="GO" id="GO:1902600">
    <property type="term" value="P:proton transmembrane transport"/>
    <property type="evidence" value="ECO:0007669"/>
    <property type="project" value="UniProtKB-KW"/>
</dbReference>
<comment type="caution">
    <text evidence="3">The sequence shown here is derived from an EMBL/GenBank/DDBJ whole genome shotgun (WGS) entry which is preliminary data.</text>
</comment>
<comment type="function">
    <text evidence="1">A possible function for this protein is to guide the assembly of the membrane sector of the ATPase enzyme complex.</text>
</comment>
<evidence type="ECO:0000313" key="3">
    <source>
        <dbReference type="EMBL" id="EEW26154.1"/>
    </source>
</evidence>
<keyword evidence="1 2" id="KW-0472">Membrane</keyword>
<dbReference type="EMBL" id="ACYY01000004">
    <property type="protein sequence ID" value="EEW26154.1"/>
    <property type="molecule type" value="Genomic_DNA"/>
</dbReference>
<dbReference type="Pfam" id="PF09527">
    <property type="entry name" value="ATPase_gene1"/>
    <property type="match status" value="1"/>
</dbReference>
<feature type="transmembrane region" description="Helical" evidence="2">
    <location>
        <begin position="40"/>
        <end position="60"/>
    </location>
</feature>
<keyword evidence="4" id="KW-1185">Reference proteome</keyword>
<dbReference type="eggNOG" id="COG5336">
    <property type="taxonomic scope" value="Bacteria"/>
</dbReference>
<dbReference type="GO" id="GO:0045259">
    <property type="term" value="C:proton-transporting ATP synthase complex"/>
    <property type="evidence" value="ECO:0007669"/>
    <property type="project" value="UniProtKB-UniRule"/>
</dbReference>
<name>C8RYG6_9RHOB</name>